<evidence type="ECO:0000256" key="2">
    <source>
        <dbReference type="SAM" id="Phobius"/>
    </source>
</evidence>
<protein>
    <submittedName>
        <fullName evidence="4">Putative secreted protein</fullName>
    </submittedName>
</protein>
<keyword evidence="2" id="KW-0812">Transmembrane</keyword>
<evidence type="ECO:0000313" key="4">
    <source>
        <dbReference type="EMBL" id="PWJ18366.1"/>
    </source>
</evidence>
<dbReference type="EMBL" id="QGDL01000025">
    <property type="protein sequence ID" value="PWJ18366.1"/>
    <property type="molecule type" value="Genomic_DNA"/>
</dbReference>
<keyword evidence="2" id="KW-0472">Membrane</keyword>
<dbReference type="AlphaFoldDB" id="A0A2Y9BL19"/>
<feature type="signal peptide" evidence="3">
    <location>
        <begin position="1"/>
        <end position="27"/>
    </location>
</feature>
<keyword evidence="3" id="KW-0732">Signal</keyword>
<evidence type="ECO:0000313" key="5">
    <source>
        <dbReference type="Proteomes" id="UP000245845"/>
    </source>
</evidence>
<dbReference type="RefSeq" id="WP_109733947.1">
    <property type="nucleotide sequence ID" value="NZ_BAAACK010000013.1"/>
</dbReference>
<feature type="compositionally biased region" description="Polar residues" evidence="1">
    <location>
        <begin position="751"/>
        <end position="763"/>
    </location>
</feature>
<reference evidence="4 5" key="1">
    <citation type="submission" date="2018-05" db="EMBL/GenBank/DDBJ databases">
        <title>The Hungate 1000. A catalogue of reference genomes from the rumen microbiome.</title>
        <authorList>
            <person name="Kelly W."/>
        </authorList>
    </citation>
    <scope>NUCLEOTIDE SEQUENCE [LARGE SCALE GENOMIC DNA]</scope>
    <source>
        <strain evidence="4 5">NLAE-zl-C242</strain>
    </source>
</reference>
<organism evidence="4 5">
    <name type="scientific">Faecalicatena orotica</name>
    <dbReference type="NCBI Taxonomy" id="1544"/>
    <lineage>
        <taxon>Bacteria</taxon>
        <taxon>Bacillati</taxon>
        <taxon>Bacillota</taxon>
        <taxon>Clostridia</taxon>
        <taxon>Lachnospirales</taxon>
        <taxon>Lachnospiraceae</taxon>
        <taxon>Faecalicatena</taxon>
    </lineage>
</organism>
<keyword evidence="2" id="KW-1133">Transmembrane helix</keyword>
<feature type="chain" id="PRO_5043162210" evidence="3">
    <location>
        <begin position="28"/>
        <end position="796"/>
    </location>
</feature>
<dbReference type="Proteomes" id="UP000245845">
    <property type="component" value="Unassembled WGS sequence"/>
</dbReference>
<keyword evidence="5" id="KW-1185">Reference proteome</keyword>
<feature type="region of interest" description="Disordered" evidence="1">
    <location>
        <begin position="738"/>
        <end position="763"/>
    </location>
</feature>
<accession>A0A2Y9BL19</accession>
<gene>
    <name evidence="4" type="ORF">A8806_12521</name>
</gene>
<evidence type="ECO:0000256" key="1">
    <source>
        <dbReference type="SAM" id="MobiDB-lite"/>
    </source>
</evidence>
<name>A0A2Y9BL19_9FIRM</name>
<dbReference type="InterPro" id="IPR017502">
    <property type="entry name" value="Sortase_SrtB_target"/>
</dbReference>
<feature type="transmembrane region" description="Helical" evidence="2">
    <location>
        <begin position="769"/>
        <end position="789"/>
    </location>
</feature>
<comment type="caution">
    <text evidence="4">The sequence shown here is derived from an EMBL/GenBank/DDBJ whole genome shotgun (WGS) entry which is preliminary data.</text>
</comment>
<evidence type="ECO:0000256" key="3">
    <source>
        <dbReference type="SAM" id="SignalP"/>
    </source>
</evidence>
<dbReference type="OrthoDB" id="9802197at2"/>
<sequence length="796" mass="86244">MGKKKKLLKTLISLVIVLALLPCTAFAANAVEETRCTLNEGCTLDTGHEGECTTVSGAESSETPIKKTITSATEQVQVLINALPDTITAENAESTMVQITAIDEARLKLTGEERKQLVLDKYTAAVSALDTLGDKSGSIPGMNTAKANNASILSSPADDDANVWVVIPYLTDPGEYSGTGTENDPYYASLAYRSSKTDKITIETMNPAAKINGGSNKYTVPLAYGFNDIRFTVTSADASCTAFYYVKWQRTKPSRPVQQILGGTLSSIPAADGASDGKIIGLLEEEYYDYRPSGGAKWTTVNGVTEITGLASGTYQVKYGESESQQASSEYQATTVNVGSTSQQMPVINKTSGFVFADLPSQAAAGQRVYLKLALNDDTWVKGDRGLTIMLYTRGNMTASSACTIYFDGYTSENGQKYYNAHFDMTSTYNANSSVEIEAVTLTTKNYYRMFPSDLKYMIMSVKQESGDSTSISNELLYSEGSSVTVELKVNQTMGTRVLKSFKIKSKGGTVAAESTNGAPVSVSMTEDLYVSDIVTDTIYADFTAMEEQLERIKGIDLFAYTDITRVTLQERLALVKPMLELTQKDQKLVDDFVPTLQNAIDGLVPKAGDFTETNRLMGEIPQDLSAYTDKTTTALEQAKAGAQKAIDEAWNRLRQDEIDKLAEALEKAIAGLEYKEADYTLVDSAIEKANKLNKVDYKDFSGVEKAIAAVDRTKNITEQKEVDAMAKAIEDAIAKLEKKSSSPAKKLPKTNSSNTTKNPPKTGDNSNLALYVILLILAGSGLGGTVIGKMKKRMK</sequence>
<proteinExistence type="predicted"/>
<dbReference type="Gene3D" id="1.20.1270.90">
    <property type="entry name" value="AF1782-like"/>
    <property type="match status" value="3"/>
</dbReference>
<dbReference type="NCBIfam" id="TIGR03063">
    <property type="entry name" value="srtB_target"/>
    <property type="match status" value="1"/>
</dbReference>